<dbReference type="AlphaFoldDB" id="A0AAN8J985"/>
<accession>A0AAN8J985</accession>
<evidence type="ECO:0000256" key="1">
    <source>
        <dbReference type="SAM" id="MobiDB-lite"/>
    </source>
</evidence>
<dbReference type="EMBL" id="JAZGQO010000014">
    <property type="protein sequence ID" value="KAK6170764.1"/>
    <property type="molecule type" value="Genomic_DNA"/>
</dbReference>
<reference evidence="2 3" key="1">
    <citation type="submission" date="2024-01" db="EMBL/GenBank/DDBJ databases">
        <title>The genome of the rayed Mediterranean limpet Patella caerulea (Linnaeus, 1758).</title>
        <authorList>
            <person name="Anh-Thu Weber A."/>
            <person name="Halstead-Nussloch G."/>
        </authorList>
    </citation>
    <scope>NUCLEOTIDE SEQUENCE [LARGE SCALE GENOMIC DNA]</scope>
    <source>
        <strain evidence="2">AATW-2023a</strain>
        <tissue evidence="2">Whole specimen</tissue>
    </source>
</reference>
<sequence>MAEGNLYHHGVWLTQNSGGKTERYEKWSAVRKDKRLESLEKEEHDCLVKMNVKKLELQAELDKMEKSKRRKEFRRSATSSPSEKSSPIGGRKDSKTLAIKK</sequence>
<evidence type="ECO:0000313" key="2">
    <source>
        <dbReference type="EMBL" id="KAK6170764.1"/>
    </source>
</evidence>
<dbReference type="Proteomes" id="UP001347796">
    <property type="component" value="Unassembled WGS sequence"/>
</dbReference>
<evidence type="ECO:0000313" key="3">
    <source>
        <dbReference type="Proteomes" id="UP001347796"/>
    </source>
</evidence>
<feature type="region of interest" description="Disordered" evidence="1">
    <location>
        <begin position="60"/>
        <end position="101"/>
    </location>
</feature>
<gene>
    <name evidence="2" type="ORF">SNE40_019076</name>
</gene>
<protein>
    <submittedName>
        <fullName evidence="2">Uncharacterized protein</fullName>
    </submittedName>
</protein>
<comment type="caution">
    <text evidence="2">The sequence shown here is derived from an EMBL/GenBank/DDBJ whole genome shotgun (WGS) entry which is preliminary data.</text>
</comment>
<keyword evidence="3" id="KW-1185">Reference proteome</keyword>
<proteinExistence type="predicted"/>
<name>A0AAN8J985_PATCE</name>
<organism evidence="2 3">
    <name type="scientific">Patella caerulea</name>
    <name type="common">Rayed Mediterranean limpet</name>
    <dbReference type="NCBI Taxonomy" id="87958"/>
    <lineage>
        <taxon>Eukaryota</taxon>
        <taxon>Metazoa</taxon>
        <taxon>Spiralia</taxon>
        <taxon>Lophotrochozoa</taxon>
        <taxon>Mollusca</taxon>
        <taxon>Gastropoda</taxon>
        <taxon>Patellogastropoda</taxon>
        <taxon>Patelloidea</taxon>
        <taxon>Patellidae</taxon>
        <taxon>Patella</taxon>
    </lineage>
</organism>
<feature type="compositionally biased region" description="Low complexity" evidence="1">
    <location>
        <begin position="76"/>
        <end position="86"/>
    </location>
</feature>